<feature type="compositionally biased region" description="Polar residues" evidence="1">
    <location>
        <begin position="61"/>
        <end position="81"/>
    </location>
</feature>
<sequence>MNSPEGMTDKDCKQQIIRGSTAPPTPLALRAQSSFDEPSPSAFDPPLTDATPTPPMEASPLVSSGAPQTPTFPPSSLSGSTHFSAEEMCGLPCPKSPTTTTSSSSPLIQLLTIQQCLKILLMAMWTHFPLFMEPLMRASASHLISVASSTNLSKPTLRRAVCCPAVARSDTATCRDGRPRGAISPALGLSRDGSKHPREDKSPAACGNNDGG</sequence>
<name>A0A6A7C9B3_9PEZI</name>
<proteinExistence type="predicted"/>
<organism evidence="2 3">
    <name type="scientific">Piedraia hortae CBS 480.64</name>
    <dbReference type="NCBI Taxonomy" id="1314780"/>
    <lineage>
        <taxon>Eukaryota</taxon>
        <taxon>Fungi</taxon>
        <taxon>Dikarya</taxon>
        <taxon>Ascomycota</taxon>
        <taxon>Pezizomycotina</taxon>
        <taxon>Dothideomycetes</taxon>
        <taxon>Dothideomycetidae</taxon>
        <taxon>Capnodiales</taxon>
        <taxon>Piedraiaceae</taxon>
        <taxon>Piedraia</taxon>
    </lineage>
</organism>
<accession>A0A6A7C9B3</accession>
<keyword evidence="3" id="KW-1185">Reference proteome</keyword>
<feature type="region of interest" description="Disordered" evidence="1">
    <location>
        <begin position="1"/>
        <end position="81"/>
    </location>
</feature>
<feature type="region of interest" description="Disordered" evidence="1">
    <location>
        <begin position="174"/>
        <end position="212"/>
    </location>
</feature>
<dbReference type="EMBL" id="MU005959">
    <property type="protein sequence ID" value="KAF2863802.1"/>
    <property type="molecule type" value="Genomic_DNA"/>
</dbReference>
<dbReference type="Proteomes" id="UP000799421">
    <property type="component" value="Unassembled WGS sequence"/>
</dbReference>
<dbReference type="AlphaFoldDB" id="A0A6A7C9B3"/>
<evidence type="ECO:0000256" key="1">
    <source>
        <dbReference type="SAM" id="MobiDB-lite"/>
    </source>
</evidence>
<evidence type="ECO:0000313" key="2">
    <source>
        <dbReference type="EMBL" id="KAF2863802.1"/>
    </source>
</evidence>
<protein>
    <submittedName>
        <fullName evidence="2">Uncharacterized protein</fullName>
    </submittedName>
</protein>
<reference evidence="2" key="1">
    <citation type="journal article" date="2020" name="Stud. Mycol.">
        <title>101 Dothideomycetes genomes: a test case for predicting lifestyles and emergence of pathogens.</title>
        <authorList>
            <person name="Haridas S."/>
            <person name="Albert R."/>
            <person name="Binder M."/>
            <person name="Bloem J."/>
            <person name="Labutti K."/>
            <person name="Salamov A."/>
            <person name="Andreopoulos B."/>
            <person name="Baker S."/>
            <person name="Barry K."/>
            <person name="Bills G."/>
            <person name="Bluhm B."/>
            <person name="Cannon C."/>
            <person name="Castanera R."/>
            <person name="Culley D."/>
            <person name="Daum C."/>
            <person name="Ezra D."/>
            <person name="Gonzalez J."/>
            <person name="Henrissat B."/>
            <person name="Kuo A."/>
            <person name="Liang C."/>
            <person name="Lipzen A."/>
            <person name="Lutzoni F."/>
            <person name="Magnuson J."/>
            <person name="Mondo S."/>
            <person name="Nolan M."/>
            <person name="Ohm R."/>
            <person name="Pangilinan J."/>
            <person name="Park H.-J."/>
            <person name="Ramirez L."/>
            <person name="Alfaro M."/>
            <person name="Sun H."/>
            <person name="Tritt A."/>
            <person name="Yoshinaga Y."/>
            <person name="Zwiers L.-H."/>
            <person name="Turgeon B."/>
            <person name="Goodwin S."/>
            <person name="Spatafora J."/>
            <person name="Crous P."/>
            <person name="Grigoriev I."/>
        </authorList>
    </citation>
    <scope>NUCLEOTIDE SEQUENCE</scope>
    <source>
        <strain evidence="2">CBS 480.64</strain>
    </source>
</reference>
<feature type="compositionally biased region" description="Basic and acidic residues" evidence="1">
    <location>
        <begin position="192"/>
        <end position="202"/>
    </location>
</feature>
<evidence type="ECO:0000313" key="3">
    <source>
        <dbReference type="Proteomes" id="UP000799421"/>
    </source>
</evidence>
<gene>
    <name evidence="2" type="ORF">K470DRAFT_82741</name>
</gene>